<accession>A0A132PQP9</accession>
<dbReference type="PATRIC" id="fig|59750.3.peg.6122"/>
<dbReference type="Proteomes" id="UP000070612">
    <property type="component" value="Unassembled WGS sequence"/>
</dbReference>
<feature type="region of interest" description="Disordered" evidence="1">
    <location>
        <begin position="1"/>
        <end position="22"/>
    </location>
</feature>
<feature type="transmembrane region" description="Helical" evidence="2">
    <location>
        <begin position="242"/>
        <end position="261"/>
    </location>
</feature>
<reference evidence="3 4" key="1">
    <citation type="submission" date="2015-07" db="EMBL/GenBank/DDBJ databases">
        <title>A draft genome sequence of Mycobacterium wolinskyi.</title>
        <authorList>
            <person name="de Man T.J."/>
            <person name="Perry K.A."/>
            <person name="Coulliette A.D."/>
            <person name="Jensen B."/>
            <person name="Toney N.C."/>
            <person name="Limbago B.M."/>
            <person name="Noble-Wang J."/>
        </authorList>
    </citation>
    <scope>NUCLEOTIDE SEQUENCE [LARGE SCALE GENOMIC DNA]</scope>
    <source>
        <strain evidence="3 4">CDC_01</strain>
    </source>
</reference>
<comment type="caution">
    <text evidence="3">The sequence shown here is derived from an EMBL/GenBank/DDBJ whole genome shotgun (WGS) entry which is preliminary data.</text>
</comment>
<dbReference type="AlphaFoldDB" id="A0A132PQP9"/>
<dbReference type="Pfam" id="PF06772">
    <property type="entry name" value="LtrA"/>
    <property type="match status" value="1"/>
</dbReference>
<keyword evidence="2" id="KW-1133">Transmembrane helix</keyword>
<evidence type="ECO:0000313" key="3">
    <source>
        <dbReference type="EMBL" id="KWX24372.1"/>
    </source>
</evidence>
<evidence type="ECO:0000256" key="2">
    <source>
        <dbReference type="SAM" id="Phobius"/>
    </source>
</evidence>
<gene>
    <name evidence="3" type="ORF">AFM11_10415</name>
</gene>
<name>A0A132PQP9_9MYCO</name>
<evidence type="ECO:0000256" key="1">
    <source>
        <dbReference type="SAM" id="MobiDB-lite"/>
    </source>
</evidence>
<feature type="transmembrane region" description="Helical" evidence="2">
    <location>
        <begin position="146"/>
        <end position="164"/>
    </location>
</feature>
<sequence>MRAAAFPRANRKGTDQVNDSEPKLPVRAHRLNRMAGRDPHEQHRVATPLELLFDLTFVIAFGVAASQLAHLMAEGHVGAGLVAFGFASFAIWWAWMNFTWFASAFDTDDWVYRAMTMLQMVGVIILALGLPQMFASVEHGGHVDNTVLVAGYVVMRVALVGQWLRAAKQDPEHRSACLTYAAAVVVAQIGWIVQIFAHTSVLVFFLSAAVLVVVEMSGPFLAERRMGGTPWHAHHIAERYGLLAIIALGEGVVGTVASLTAAVGEQGWSTDAILLVIAGTGLTFGMWWVYFLVPAAELLHAHRRLSFWYGYLHLVVFGSIVATGAGLHVAAYYIEDHSELDSVATVLAVAIPVGIYLVGMFVIYSVLVGEIDVLHTGLLVLAGVVLGAAVAMASAGISMALCLLVVTGAPVVVVVGYEVIGHRHARRIVARRLADQREG</sequence>
<evidence type="ECO:0000313" key="4">
    <source>
        <dbReference type="Proteomes" id="UP000070612"/>
    </source>
</evidence>
<dbReference type="InterPro" id="IPR010640">
    <property type="entry name" value="Low_temperature_requirement_A"/>
</dbReference>
<feature type="transmembrane region" description="Helical" evidence="2">
    <location>
        <begin position="176"/>
        <end position="196"/>
    </location>
</feature>
<feature type="transmembrane region" description="Helical" evidence="2">
    <location>
        <begin position="202"/>
        <end position="222"/>
    </location>
</feature>
<feature type="transmembrane region" description="Helical" evidence="2">
    <location>
        <begin position="308"/>
        <end position="334"/>
    </location>
</feature>
<dbReference type="PANTHER" id="PTHR36840:SF1">
    <property type="entry name" value="BLL5714 PROTEIN"/>
    <property type="match status" value="1"/>
</dbReference>
<proteinExistence type="predicted"/>
<feature type="transmembrane region" description="Helical" evidence="2">
    <location>
        <begin position="273"/>
        <end position="296"/>
    </location>
</feature>
<keyword evidence="2" id="KW-0812">Transmembrane</keyword>
<keyword evidence="4" id="KW-1185">Reference proteome</keyword>
<feature type="transmembrane region" description="Helical" evidence="2">
    <location>
        <begin position="373"/>
        <end position="391"/>
    </location>
</feature>
<dbReference type="STRING" id="59750.AWC31_18850"/>
<protein>
    <submittedName>
        <fullName evidence="3">Membrane protein</fullName>
    </submittedName>
</protein>
<dbReference type="PANTHER" id="PTHR36840">
    <property type="entry name" value="BLL5714 PROTEIN"/>
    <property type="match status" value="1"/>
</dbReference>
<feature type="transmembrane region" description="Helical" evidence="2">
    <location>
        <begin position="79"/>
        <end position="98"/>
    </location>
</feature>
<feature type="transmembrane region" description="Helical" evidence="2">
    <location>
        <begin position="51"/>
        <end position="73"/>
    </location>
</feature>
<feature type="transmembrane region" description="Helical" evidence="2">
    <location>
        <begin position="346"/>
        <end position="366"/>
    </location>
</feature>
<dbReference type="EMBL" id="LGTW01000005">
    <property type="protein sequence ID" value="KWX24372.1"/>
    <property type="molecule type" value="Genomic_DNA"/>
</dbReference>
<feature type="transmembrane region" description="Helical" evidence="2">
    <location>
        <begin position="397"/>
        <end position="417"/>
    </location>
</feature>
<keyword evidence="2" id="KW-0472">Membrane</keyword>
<organism evidence="3 4">
    <name type="scientific">Mycolicibacterium wolinskyi</name>
    <dbReference type="NCBI Taxonomy" id="59750"/>
    <lineage>
        <taxon>Bacteria</taxon>
        <taxon>Bacillati</taxon>
        <taxon>Actinomycetota</taxon>
        <taxon>Actinomycetes</taxon>
        <taxon>Mycobacteriales</taxon>
        <taxon>Mycobacteriaceae</taxon>
        <taxon>Mycolicibacterium</taxon>
    </lineage>
</organism>
<feature type="transmembrane region" description="Helical" evidence="2">
    <location>
        <begin position="110"/>
        <end position="134"/>
    </location>
</feature>